<dbReference type="AlphaFoldDB" id="A0A344PLR8"/>
<gene>
    <name evidence="2" type="ORF">DRW48_12015</name>
</gene>
<keyword evidence="3" id="KW-1185">Reference proteome</keyword>
<reference evidence="3" key="1">
    <citation type="submission" date="2018-07" db="EMBL/GenBank/DDBJ databases">
        <title>Genome sequencing of Paracoccus sp. SC2-6.</title>
        <authorList>
            <person name="Heo J."/>
            <person name="Kim S.-J."/>
            <person name="Kwon S.-W."/>
        </authorList>
    </citation>
    <scope>NUCLEOTIDE SEQUENCE [LARGE SCALE GENOMIC DNA]</scope>
    <source>
        <strain evidence="3">SC2-6</strain>
    </source>
</reference>
<dbReference type="EMBL" id="CP030918">
    <property type="protein sequence ID" value="AXC50323.1"/>
    <property type="molecule type" value="Genomic_DNA"/>
</dbReference>
<evidence type="ECO:0000313" key="3">
    <source>
        <dbReference type="Proteomes" id="UP000252023"/>
    </source>
</evidence>
<evidence type="ECO:0000256" key="1">
    <source>
        <dbReference type="SAM" id="MobiDB-lite"/>
    </source>
</evidence>
<organism evidence="2 3">
    <name type="scientific">Paracoccus suum</name>
    <dbReference type="NCBI Taxonomy" id="2259340"/>
    <lineage>
        <taxon>Bacteria</taxon>
        <taxon>Pseudomonadati</taxon>
        <taxon>Pseudomonadota</taxon>
        <taxon>Alphaproteobacteria</taxon>
        <taxon>Rhodobacterales</taxon>
        <taxon>Paracoccaceae</taxon>
        <taxon>Paracoccus</taxon>
    </lineage>
</organism>
<feature type="region of interest" description="Disordered" evidence="1">
    <location>
        <begin position="370"/>
        <end position="397"/>
    </location>
</feature>
<dbReference type="OrthoDB" id="7625707at2"/>
<dbReference type="Proteomes" id="UP000252023">
    <property type="component" value="Chromosome"/>
</dbReference>
<dbReference type="Pfam" id="PF09898">
    <property type="entry name" value="DUF2125"/>
    <property type="match status" value="1"/>
</dbReference>
<protein>
    <submittedName>
        <fullName evidence="2">DUF2125 domain-containing protein</fullName>
    </submittedName>
</protein>
<evidence type="ECO:0000313" key="2">
    <source>
        <dbReference type="EMBL" id="AXC50323.1"/>
    </source>
</evidence>
<dbReference type="InterPro" id="IPR018666">
    <property type="entry name" value="DUF2125"/>
</dbReference>
<dbReference type="KEGG" id="pars:DRW48_12015"/>
<name>A0A344PLR8_9RHOB</name>
<proteinExistence type="predicted"/>
<accession>A0A344PLR8</accession>
<sequence length="397" mass="40183">MFSEAAMRSLLVLLVMLGALLAGGWIGGETLLARGVRNAIASDQRLTAGRIHELREPDRIGVRVAEPKFDDPAADLKTAGDWVDIWVAPTAPNELHLSAAPGTSLTAQGQSIALGAGGLEAEMRFSPTHNLAVSDAALHSDGATLAGAPLIGPIALNAELAGFGADSPPGTGAAYDVRGSISDLSLGPVTAGRLPDAATVKGTGRVWLSGVPMTAGAVAEGRRRESQPHLVGLRGDGIDLTLGDLSARLYARLVADEAGLAKGEIVIDTADSERFVARAVDLGLIPRNAALLANAALKSLGTPAPAAAPVAAPAPSGAVVDAPRAGVSEIERAANSQQRLIPDAGWPAPRNGETRITIAARDGKLWLGPLPLGPAPRLSAPTATKAAPTAPGAKPAG</sequence>